<keyword evidence="2" id="KW-1185">Reference proteome</keyword>
<organism evidence="1 2">
    <name type="scientific">Micromonospora arborensis</name>
    <dbReference type="NCBI Taxonomy" id="2116518"/>
    <lineage>
        <taxon>Bacteria</taxon>
        <taxon>Bacillati</taxon>
        <taxon>Actinomycetota</taxon>
        <taxon>Actinomycetes</taxon>
        <taxon>Micromonosporales</taxon>
        <taxon>Micromonosporaceae</taxon>
        <taxon>Micromonospora</taxon>
    </lineage>
</organism>
<comment type="caution">
    <text evidence="1">The sequence shown here is derived from an EMBL/GenBank/DDBJ whole genome shotgun (WGS) entry which is preliminary data.</text>
</comment>
<name>A0A318NHN6_9ACTN</name>
<sequence length="141" mass="15826">MMPDPQWWRSLLATSDVLATEDAAEVRRWTSGSSVDEEGAEAPPLLLRLSHLGEVLAERVDDVPESDRRAFFRILDGVLADGDQSEKDAVATGFLESMMAAGDRGFDLRGVWHELGPRSQQYCRDWNAFTGVRSPRWMRSS</sequence>
<evidence type="ECO:0000313" key="1">
    <source>
        <dbReference type="EMBL" id="PYC69225.1"/>
    </source>
</evidence>
<accession>A0A318NHN6</accession>
<protein>
    <submittedName>
        <fullName evidence="1">Uncharacterized protein</fullName>
    </submittedName>
</protein>
<gene>
    <name evidence="1" type="ORF">C7C45_16145</name>
</gene>
<dbReference type="AlphaFoldDB" id="A0A318NHN6"/>
<dbReference type="EMBL" id="PYBV01000019">
    <property type="protein sequence ID" value="PYC69225.1"/>
    <property type="molecule type" value="Genomic_DNA"/>
</dbReference>
<reference evidence="1 2" key="1">
    <citation type="submission" date="2018-03" db="EMBL/GenBank/DDBJ databases">
        <title>Bioinformatic expansion and discovery of thiopeptide antibiotics.</title>
        <authorList>
            <person name="Schwalen C.J."/>
            <person name="Hudson G.A."/>
            <person name="Mitchell D.A."/>
        </authorList>
    </citation>
    <scope>NUCLEOTIDE SEQUENCE [LARGE SCALE GENOMIC DNA]</scope>
    <source>
        <strain evidence="1 2">NRRL 8041</strain>
    </source>
</reference>
<evidence type="ECO:0000313" key="2">
    <source>
        <dbReference type="Proteomes" id="UP000248333"/>
    </source>
</evidence>
<dbReference type="Proteomes" id="UP000248333">
    <property type="component" value="Unassembled WGS sequence"/>
</dbReference>
<proteinExistence type="predicted"/>